<dbReference type="InterPro" id="IPR012340">
    <property type="entry name" value="NA-bd_OB-fold"/>
</dbReference>
<proteinExistence type="predicted"/>
<reference evidence="3 4" key="1">
    <citation type="submission" date="2015-09" db="EMBL/GenBank/DDBJ databases">
        <title>Draft genome sequence of Aliiroseovarius crassostreae CV919-312TSm, the causative agent of Roseovarius Oyster Disease (formerly Juvenile Oyster Disease).</title>
        <authorList>
            <person name="Kessner L."/>
            <person name="Spinard E."/>
            <person name="Nelson D."/>
        </authorList>
    </citation>
    <scope>NUCLEOTIDE SEQUENCE [LARGE SCALE GENOMIC DNA]</scope>
    <source>
        <strain evidence="3 4">CV919-312</strain>
    </source>
</reference>
<dbReference type="STRING" id="154981.AKJ29_02120"/>
<organism evidence="3 4">
    <name type="scientific">Aliiroseovarius crassostreae</name>
    <dbReference type="NCBI Taxonomy" id="154981"/>
    <lineage>
        <taxon>Bacteria</taxon>
        <taxon>Pseudomonadati</taxon>
        <taxon>Pseudomonadota</taxon>
        <taxon>Alphaproteobacteria</taxon>
        <taxon>Rhodobacterales</taxon>
        <taxon>Paracoccaceae</taxon>
        <taxon>Aliiroseovarius</taxon>
    </lineage>
</organism>
<keyword evidence="4" id="KW-1185">Reference proteome</keyword>
<evidence type="ECO:0000313" key="4">
    <source>
        <dbReference type="Proteomes" id="UP000050471"/>
    </source>
</evidence>
<dbReference type="PROSITE" id="PS50935">
    <property type="entry name" value="SSB"/>
    <property type="match status" value="1"/>
</dbReference>
<evidence type="ECO:0000256" key="2">
    <source>
        <dbReference type="PROSITE-ProRule" id="PRU00252"/>
    </source>
</evidence>
<dbReference type="Pfam" id="PF00436">
    <property type="entry name" value="SSB"/>
    <property type="match status" value="1"/>
</dbReference>
<dbReference type="InterPro" id="IPR000424">
    <property type="entry name" value="Primosome_PriB/ssb"/>
</dbReference>
<protein>
    <recommendedName>
        <fullName evidence="5">Single-stranded DNA-binding protein</fullName>
    </recommendedName>
</protein>
<comment type="caution">
    <text evidence="3">The sequence shown here is derived from an EMBL/GenBank/DDBJ whole genome shotgun (WGS) entry which is preliminary data.</text>
</comment>
<dbReference type="Gene3D" id="2.40.50.140">
    <property type="entry name" value="Nucleic acid-binding proteins"/>
    <property type="match status" value="1"/>
</dbReference>
<evidence type="ECO:0000313" key="3">
    <source>
        <dbReference type="EMBL" id="KPN62966.1"/>
    </source>
</evidence>
<dbReference type="GO" id="GO:0003697">
    <property type="term" value="F:single-stranded DNA binding"/>
    <property type="evidence" value="ECO:0007669"/>
    <property type="project" value="InterPro"/>
</dbReference>
<evidence type="ECO:0008006" key="5">
    <source>
        <dbReference type="Google" id="ProtNLM"/>
    </source>
</evidence>
<evidence type="ECO:0000256" key="1">
    <source>
        <dbReference type="ARBA" id="ARBA00023125"/>
    </source>
</evidence>
<name>A0A0P7KLP1_9RHOB</name>
<dbReference type="SUPFAM" id="SSF50249">
    <property type="entry name" value="Nucleic acid-binding proteins"/>
    <property type="match status" value="1"/>
</dbReference>
<dbReference type="Proteomes" id="UP000050471">
    <property type="component" value="Unassembled WGS sequence"/>
</dbReference>
<keyword evidence="1 2" id="KW-0238">DNA-binding</keyword>
<accession>A0A0P7KLP1</accession>
<sequence>MGNISPKQLRVRGIIQVIIREDMTVNEVKSPNTWTLRGRLTDDARSNARKQGAGNITNFRLAVNQPVFIGGEIDSRENYFNVTVYDADKADVAAALQKGDKVEVIGLAQLRKSEWTDRDSGEARERWNMELHVTEGFSEFAVTLLESKAAAKDPEPAE</sequence>
<dbReference type="EMBL" id="LKBA01000008">
    <property type="protein sequence ID" value="KPN62966.1"/>
    <property type="molecule type" value="Genomic_DNA"/>
</dbReference>
<dbReference type="AlphaFoldDB" id="A0A0P7KLP1"/>
<gene>
    <name evidence="3" type="ORF">AKJ29_02120</name>
</gene>